<comment type="caution">
    <text evidence="9">The sequence shown here is derived from an EMBL/GenBank/DDBJ whole genome shotgun (WGS) entry which is preliminary data.</text>
</comment>
<evidence type="ECO:0000256" key="2">
    <source>
        <dbReference type="ARBA" id="ARBA00022884"/>
    </source>
</evidence>
<accession>A0A1E2VAE1</accession>
<dbReference type="InterPro" id="IPR020094">
    <property type="entry name" value="TruA/RsuA/RluB/E/F_N"/>
</dbReference>
<evidence type="ECO:0000256" key="5">
    <source>
        <dbReference type="ARBA" id="ARBA00037590"/>
    </source>
</evidence>
<comment type="similarity">
    <text evidence="1 7">Belongs to the pseudouridine synthase RsuA family.</text>
</comment>
<dbReference type="RefSeq" id="WP_068998322.1">
    <property type="nucleotide sequence ID" value="NZ_MDTQ01000001.1"/>
</dbReference>
<dbReference type="InterPro" id="IPR002942">
    <property type="entry name" value="S4_RNA-bd"/>
</dbReference>
<dbReference type="GO" id="GO:0000455">
    <property type="term" value="P:enzyme-directed rRNA pseudouridine synthesis"/>
    <property type="evidence" value="ECO:0007669"/>
    <property type="project" value="UniProtKB-ARBA"/>
</dbReference>
<dbReference type="Gene3D" id="3.30.70.1560">
    <property type="entry name" value="Alpha-L RNA-binding motif"/>
    <property type="match status" value="1"/>
</dbReference>
<gene>
    <name evidence="9" type="ORF">BFW38_09840</name>
</gene>
<evidence type="ECO:0000256" key="7">
    <source>
        <dbReference type="RuleBase" id="RU003887"/>
    </source>
</evidence>
<dbReference type="AlphaFoldDB" id="A0A1E2VAE1"/>
<keyword evidence="10" id="KW-1185">Reference proteome</keyword>
<evidence type="ECO:0000256" key="1">
    <source>
        <dbReference type="ARBA" id="ARBA00008348"/>
    </source>
</evidence>
<dbReference type="InterPro" id="IPR020103">
    <property type="entry name" value="PsdUridine_synth_cat_dom_sf"/>
</dbReference>
<dbReference type="InterPro" id="IPR018496">
    <property type="entry name" value="PsdUridine_synth_RsuA/RluB_CS"/>
</dbReference>
<dbReference type="InterPro" id="IPR006145">
    <property type="entry name" value="PsdUridine_synth_RsuA/RluA"/>
</dbReference>
<dbReference type="InterPro" id="IPR050343">
    <property type="entry name" value="RsuA_PseudoU_synthase"/>
</dbReference>
<sequence>MRLDVLCARQTGRSRRQMKPLLAQGHVWVNGHVEQDPKAWVTGFDRIEITDEQGQPCLIQTGRPREYWILHKPAGYISSHVSESGHPTVFELLPEAVRQEVHFVGRLDVSTTGLMLMTSDGQWSKRLSRPEFHMPKVYRVQTESPMDEADKQAFAEGVWLHGESCLTRPAALEIMNEHWVRLTLHEGRRHQVKRMLRCRHNRVLALHRESMGPLNLQGLAEGEVRRLSAEELQAVDDELKRYIESCSSEKMRSLLS</sequence>
<dbReference type="PROSITE" id="PS50889">
    <property type="entry name" value="S4"/>
    <property type="match status" value="1"/>
</dbReference>
<dbReference type="SUPFAM" id="SSF55174">
    <property type="entry name" value="Alpha-L RNA-binding motif"/>
    <property type="match status" value="1"/>
</dbReference>
<organism evidence="9 10">
    <name type="scientific">Terasakiispira papahanaumokuakeensis</name>
    <dbReference type="NCBI Taxonomy" id="197479"/>
    <lineage>
        <taxon>Bacteria</taxon>
        <taxon>Pseudomonadati</taxon>
        <taxon>Pseudomonadota</taxon>
        <taxon>Gammaproteobacteria</taxon>
        <taxon>Oceanospirillales</taxon>
        <taxon>Terasakiispira</taxon>
    </lineage>
</organism>
<dbReference type="EC" id="5.4.99.-" evidence="7"/>
<dbReference type="Pfam" id="PF00849">
    <property type="entry name" value="PseudoU_synth_2"/>
    <property type="match status" value="1"/>
</dbReference>
<dbReference type="Gene3D" id="3.30.70.580">
    <property type="entry name" value="Pseudouridine synthase I, catalytic domain, N-terminal subdomain"/>
    <property type="match status" value="1"/>
</dbReference>
<dbReference type="SMART" id="SM00363">
    <property type="entry name" value="S4"/>
    <property type="match status" value="1"/>
</dbReference>
<comment type="function">
    <text evidence="5">Responsible for synthesis of pseudouridine from uracil-516 in 16S ribosomal RNA.</text>
</comment>
<proteinExistence type="inferred from homology"/>
<dbReference type="CDD" id="cd00165">
    <property type="entry name" value="S4"/>
    <property type="match status" value="1"/>
</dbReference>
<dbReference type="Gene3D" id="3.10.290.10">
    <property type="entry name" value="RNA-binding S4 domain"/>
    <property type="match status" value="1"/>
</dbReference>
<evidence type="ECO:0000313" key="9">
    <source>
        <dbReference type="EMBL" id="ODC03796.1"/>
    </source>
</evidence>
<dbReference type="OrthoDB" id="9807213at2"/>
<keyword evidence="2 6" id="KW-0694">RNA-binding</keyword>
<dbReference type="InterPro" id="IPR042092">
    <property type="entry name" value="PsdUridine_s_RsuA/RluB/E/F_cat"/>
</dbReference>
<dbReference type="InterPro" id="IPR000748">
    <property type="entry name" value="PsdUridine_synth_RsuA/RluB/E/F"/>
</dbReference>
<evidence type="ECO:0000256" key="3">
    <source>
        <dbReference type="ARBA" id="ARBA00023235"/>
    </source>
</evidence>
<dbReference type="GO" id="GO:0005829">
    <property type="term" value="C:cytosol"/>
    <property type="evidence" value="ECO:0007669"/>
    <property type="project" value="UniProtKB-ARBA"/>
</dbReference>
<dbReference type="EMBL" id="MDTQ01000001">
    <property type="protein sequence ID" value="ODC03796.1"/>
    <property type="molecule type" value="Genomic_DNA"/>
</dbReference>
<evidence type="ECO:0000259" key="8">
    <source>
        <dbReference type="SMART" id="SM00363"/>
    </source>
</evidence>
<dbReference type="PANTHER" id="PTHR47683:SF4">
    <property type="entry name" value="PSEUDOURIDINE SYNTHASE"/>
    <property type="match status" value="1"/>
</dbReference>
<dbReference type="SUPFAM" id="SSF55120">
    <property type="entry name" value="Pseudouridine synthase"/>
    <property type="match status" value="1"/>
</dbReference>
<name>A0A1E2VAE1_9GAMM</name>
<dbReference type="STRING" id="197479.BFW38_09840"/>
<dbReference type="NCBIfam" id="TIGR00093">
    <property type="entry name" value="pseudouridine synthase"/>
    <property type="match status" value="1"/>
</dbReference>
<feature type="domain" description="RNA-binding S4" evidence="8">
    <location>
        <begin position="1"/>
        <end position="64"/>
    </location>
</feature>
<dbReference type="Pfam" id="PF01479">
    <property type="entry name" value="S4"/>
    <property type="match status" value="1"/>
</dbReference>
<evidence type="ECO:0000256" key="6">
    <source>
        <dbReference type="PROSITE-ProRule" id="PRU00182"/>
    </source>
</evidence>
<dbReference type="GO" id="GO:0003723">
    <property type="term" value="F:RNA binding"/>
    <property type="evidence" value="ECO:0007669"/>
    <property type="project" value="UniProtKB-KW"/>
</dbReference>
<evidence type="ECO:0000256" key="4">
    <source>
        <dbReference type="ARBA" id="ARBA00036749"/>
    </source>
</evidence>
<evidence type="ECO:0000313" key="10">
    <source>
        <dbReference type="Proteomes" id="UP000094291"/>
    </source>
</evidence>
<dbReference type="PROSITE" id="PS01149">
    <property type="entry name" value="PSI_RSU"/>
    <property type="match status" value="1"/>
</dbReference>
<dbReference type="GO" id="GO:0160136">
    <property type="term" value="F:16S rRNA pseudouridine(516) synthase activity"/>
    <property type="evidence" value="ECO:0007669"/>
    <property type="project" value="UniProtKB-EC"/>
</dbReference>
<dbReference type="InterPro" id="IPR036986">
    <property type="entry name" value="S4_RNA-bd_sf"/>
</dbReference>
<comment type="catalytic activity">
    <reaction evidence="4">
        <text>uridine(516) in 16S rRNA = pseudouridine(516) in 16S rRNA</text>
        <dbReference type="Rhea" id="RHEA:38867"/>
        <dbReference type="Rhea" id="RHEA-COMP:10089"/>
        <dbReference type="Rhea" id="RHEA-COMP:10090"/>
        <dbReference type="ChEBI" id="CHEBI:65314"/>
        <dbReference type="ChEBI" id="CHEBI:65315"/>
        <dbReference type="EC" id="5.4.99.19"/>
    </reaction>
</comment>
<dbReference type="FunFam" id="3.30.70.1560:FF:000001">
    <property type="entry name" value="Pseudouridine synthase"/>
    <property type="match status" value="1"/>
</dbReference>
<reference evidence="9 10" key="1">
    <citation type="submission" date="2016-08" db="EMBL/GenBank/DDBJ databases">
        <authorList>
            <person name="Seilhamer J.J."/>
        </authorList>
    </citation>
    <scope>NUCLEOTIDE SEQUENCE [LARGE SCALE GENOMIC DNA]</scope>
    <source>
        <strain evidence="9 10">PH27A</strain>
    </source>
</reference>
<protein>
    <recommendedName>
        <fullName evidence="7">Pseudouridine synthase</fullName>
        <ecNumber evidence="7">5.4.99.-</ecNumber>
    </recommendedName>
</protein>
<dbReference type="Proteomes" id="UP000094291">
    <property type="component" value="Unassembled WGS sequence"/>
</dbReference>
<dbReference type="PANTHER" id="PTHR47683">
    <property type="entry name" value="PSEUDOURIDINE SYNTHASE FAMILY PROTEIN-RELATED"/>
    <property type="match status" value="1"/>
</dbReference>
<dbReference type="CDD" id="cd02553">
    <property type="entry name" value="PseudoU_synth_RsuA"/>
    <property type="match status" value="1"/>
</dbReference>
<keyword evidence="3 7" id="KW-0413">Isomerase</keyword>